<gene>
    <name evidence="1" type="ORF">BVRB_027740</name>
</gene>
<dbReference type="Proteomes" id="UP000035740">
    <property type="component" value="Unassembled WGS sequence"/>
</dbReference>
<feature type="non-terminal residue" evidence="1">
    <location>
        <position position="109"/>
    </location>
</feature>
<evidence type="ECO:0000313" key="1">
    <source>
        <dbReference type="EMBL" id="KMS93809.1"/>
    </source>
</evidence>
<dbReference type="OrthoDB" id="197676at2759"/>
<accession>A0A0J8AYA2</accession>
<keyword evidence="2" id="KW-1185">Reference proteome</keyword>
<protein>
    <recommendedName>
        <fullName evidence="3">RPEL repeat protein</fullName>
    </recommendedName>
</protein>
<reference evidence="1 2" key="1">
    <citation type="journal article" date="2014" name="Nature">
        <title>The genome of the recently domesticated crop plant sugar beet (Beta vulgaris).</title>
        <authorList>
            <person name="Dohm J.C."/>
            <person name="Minoche A.E."/>
            <person name="Holtgrawe D."/>
            <person name="Capella-Gutierrez S."/>
            <person name="Zakrzewski F."/>
            <person name="Tafer H."/>
            <person name="Rupp O."/>
            <person name="Sorensen T.R."/>
            <person name="Stracke R."/>
            <person name="Reinhardt R."/>
            <person name="Goesmann A."/>
            <person name="Kraft T."/>
            <person name="Schulz B."/>
            <person name="Stadler P.F."/>
            <person name="Schmidt T."/>
            <person name="Gabaldon T."/>
            <person name="Lehrach H."/>
            <person name="Weisshaar B."/>
            <person name="Himmelbauer H."/>
        </authorList>
    </citation>
    <scope>NUCLEOTIDE SEQUENCE [LARGE SCALE GENOMIC DNA]</scope>
    <source>
        <tissue evidence="1">Taproot</tissue>
    </source>
</reference>
<dbReference type="EMBL" id="KQ098793">
    <property type="protein sequence ID" value="KMS93809.1"/>
    <property type="molecule type" value="Genomic_DNA"/>
</dbReference>
<evidence type="ECO:0008006" key="3">
    <source>
        <dbReference type="Google" id="ProtNLM"/>
    </source>
</evidence>
<sequence>MQALIRTRREKELGALLKKRRSLQDLIDRNIMVGGPPGAPEVCKARQALLKHFRRHQLNTFLEKRPTLSDVAKRNVLEGNVTPAALPNESTLSVAIRHVNLDSTGTTWG</sequence>
<dbReference type="AlphaFoldDB" id="A0A0J8AYA2"/>
<name>A0A0J8AYA2_BETVV</name>
<dbReference type="Gene3D" id="6.10.140.2040">
    <property type="match status" value="1"/>
</dbReference>
<evidence type="ECO:0000313" key="2">
    <source>
        <dbReference type="Proteomes" id="UP000035740"/>
    </source>
</evidence>
<organism evidence="1 2">
    <name type="scientific">Beta vulgaris subsp. vulgaris</name>
    <name type="common">Beet</name>
    <dbReference type="NCBI Taxonomy" id="3555"/>
    <lineage>
        <taxon>Eukaryota</taxon>
        <taxon>Viridiplantae</taxon>
        <taxon>Streptophyta</taxon>
        <taxon>Embryophyta</taxon>
        <taxon>Tracheophyta</taxon>
        <taxon>Spermatophyta</taxon>
        <taxon>Magnoliopsida</taxon>
        <taxon>eudicotyledons</taxon>
        <taxon>Gunneridae</taxon>
        <taxon>Pentapetalae</taxon>
        <taxon>Caryophyllales</taxon>
        <taxon>Chenopodiaceae</taxon>
        <taxon>Betoideae</taxon>
        <taxon>Beta</taxon>
    </lineage>
</organism>
<proteinExistence type="predicted"/>